<sequence>MKKIKKQTAFLIFLLANLTLGLFSQTLPEGNSQESGSGSKNENGAVFSTESLNTKGKKTYTKVTQEHKIPENRKSVALVLGGGGARGFVHVPLVQAILDEGIPIDMIIGTSAGALIGGFYSAGYTEAELLPELRKIDWYQIFKDSPPDLYARYMQNRVGDPYPIKVTTDDKFNLSMGTGVFTGQLVFDTIKSLLVKIPSNIDFDSLPIPFRAVAADIMAGEKVVLSAGDLPEAMRSSMSLPGIFEPFEIDGKILVDGTVIDNVPVKTAKDMGYDVIIVVDISVPPISDANELRTTPFSSLNQAMNIFQTKKNREEAKLADLIIYPDLENYSTVDYTKMEEIFLVGEKAAKDYKNELKKLKDYIYGKEYTDTSPYKNREFSYERISDMEYLTFENLNVKGVLSPDLPFVEKLFNSVKGKPFTKLEYETVSREIFNTGNYSLVNISVEKNQAGNTLLIETKAKPKEGFTINFGFNYGNTISNNLYSNLDVVQNFSFKDITNKGSEISLSAILIDTFGFQFNYLQPFGHYIFMEMDASYLDRQDVLSYATNSPLIISQRNQQAGGSILLGATLNSQNWFSISARAGWVNTFQEDREIQETIFADTYIAFDAKYTLDTLNSSVFPTKGIRIDISGSLIKTLNNINKAPFAKKLNLKLISAIPFNSEVSAGIHINFGTEQEEIISRMSPVNFLEAFSLCNRDIFPQIPQKDIYGNHILSVKGDIKFNPFGYLTALGGKFFLIWEGAWGCLWDKIEKMSPVEQEWNTDIGAGLEITPTFGIRARVGVGSFRKSIRPYLAIDFGNFMN</sequence>
<keyword evidence="1 4" id="KW-0378">Hydrolase</keyword>
<feature type="short sequence motif" description="GXGXXG" evidence="4">
    <location>
        <begin position="82"/>
        <end position="87"/>
    </location>
</feature>
<feature type="signal peptide" evidence="6">
    <location>
        <begin position="1"/>
        <end position="24"/>
    </location>
</feature>
<dbReference type="InterPro" id="IPR002641">
    <property type="entry name" value="PNPLA_dom"/>
</dbReference>
<dbReference type="GO" id="GO:0016042">
    <property type="term" value="P:lipid catabolic process"/>
    <property type="evidence" value="ECO:0007669"/>
    <property type="project" value="UniProtKB-UniRule"/>
</dbReference>
<proteinExistence type="predicted"/>
<dbReference type="PANTHER" id="PTHR14226">
    <property type="entry name" value="NEUROPATHY TARGET ESTERASE/SWISS CHEESE D.MELANOGASTER"/>
    <property type="match status" value="1"/>
</dbReference>
<feature type="domain" description="PNPLA" evidence="7">
    <location>
        <begin position="78"/>
        <end position="269"/>
    </location>
</feature>
<dbReference type="PROSITE" id="PS51635">
    <property type="entry name" value="PNPLA"/>
    <property type="match status" value="1"/>
</dbReference>
<dbReference type="InterPro" id="IPR016035">
    <property type="entry name" value="Acyl_Trfase/lysoPLipase"/>
</dbReference>
<dbReference type="AlphaFoldDB" id="A0A9D9HP17"/>
<feature type="active site" description="Proton acceptor" evidence="4">
    <location>
        <position position="256"/>
    </location>
</feature>
<dbReference type="EMBL" id="JADIMM010000057">
    <property type="protein sequence ID" value="MBO8457391.1"/>
    <property type="molecule type" value="Genomic_DNA"/>
</dbReference>
<dbReference type="CDD" id="cd07205">
    <property type="entry name" value="Pat_PNPLA6_PNPLA7_NTE1_like"/>
    <property type="match status" value="1"/>
</dbReference>
<dbReference type="Proteomes" id="UP000823638">
    <property type="component" value="Unassembled WGS sequence"/>
</dbReference>
<comment type="caution">
    <text evidence="4">Lacks conserved residue(s) required for the propagation of feature annotation.</text>
</comment>
<evidence type="ECO:0000256" key="1">
    <source>
        <dbReference type="ARBA" id="ARBA00022801"/>
    </source>
</evidence>
<keyword evidence="2 4" id="KW-0442">Lipid degradation</keyword>
<dbReference type="PANTHER" id="PTHR14226:SF29">
    <property type="entry name" value="NEUROPATHY TARGET ESTERASE SWS"/>
    <property type="match status" value="1"/>
</dbReference>
<evidence type="ECO:0000256" key="6">
    <source>
        <dbReference type="SAM" id="SignalP"/>
    </source>
</evidence>
<dbReference type="SUPFAM" id="SSF52151">
    <property type="entry name" value="FabD/lysophospholipase-like"/>
    <property type="match status" value="1"/>
</dbReference>
<dbReference type="Gene3D" id="3.40.1090.10">
    <property type="entry name" value="Cytosolic phospholipase A2 catalytic domain"/>
    <property type="match status" value="2"/>
</dbReference>
<evidence type="ECO:0000256" key="3">
    <source>
        <dbReference type="ARBA" id="ARBA00023098"/>
    </source>
</evidence>
<evidence type="ECO:0000256" key="5">
    <source>
        <dbReference type="SAM" id="MobiDB-lite"/>
    </source>
</evidence>
<protein>
    <submittedName>
        <fullName evidence="8">Patatin-like phospholipase family protein</fullName>
    </submittedName>
</protein>
<feature type="active site" description="Nucleophile" evidence="4">
    <location>
        <position position="111"/>
    </location>
</feature>
<evidence type="ECO:0000313" key="8">
    <source>
        <dbReference type="EMBL" id="MBO8457391.1"/>
    </source>
</evidence>
<dbReference type="InterPro" id="IPR050301">
    <property type="entry name" value="NTE"/>
</dbReference>
<reference evidence="8" key="1">
    <citation type="submission" date="2020-10" db="EMBL/GenBank/DDBJ databases">
        <authorList>
            <person name="Gilroy R."/>
        </authorList>
    </citation>
    <scope>NUCLEOTIDE SEQUENCE</scope>
    <source>
        <strain evidence="8">10532</strain>
    </source>
</reference>
<dbReference type="Pfam" id="PF01734">
    <property type="entry name" value="Patatin"/>
    <property type="match status" value="1"/>
</dbReference>
<evidence type="ECO:0000256" key="4">
    <source>
        <dbReference type="PROSITE-ProRule" id="PRU01161"/>
    </source>
</evidence>
<evidence type="ECO:0000256" key="2">
    <source>
        <dbReference type="ARBA" id="ARBA00022963"/>
    </source>
</evidence>
<accession>A0A9D9HP17</accession>
<reference evidence="8" key="2">
    <citation type="journal article" date="2021" name="PeerJ">
        <title>Extensive microbial diversity within the chicken gut microbiome revealed by metagenomics and culture.</title>
        <authorList>
            <person name="Gilroy R."/>
            <person name="Ravi A."/>
            <person name="Getino M."/>
            <person name="Pursley I."/>
            <person name="Horton D.L."/>
            <person name="Alikhan N.F."/>
            <person name="Baker D."/>
            <person name="Gharbi K."/>
            <person name="Hall N."/>
            <person name="Watson M."/>
            <person name="Adriaenssens E.M."/>
            <person name="Foster-Nyarko E."/>
            <person name="Jarju S."/>
            <person name="Secka A."/>
            <person name="Antonio M."/>
            <person name="Oren A."/>
            <person name="Chaudhuri R.R."/>
            <person name="La Ragione R."/>
            <person name="Hildebrand F."/>
            <person name="Pallen M.J."/>
        </authorList>
    </citation>
    <scope>NUCLEOTIDE SEQUENCE</scope>
    <source>
        <strain evidence="8">10532</strain>
    </source>
</reference>
<name>A0A9D9HP17_9SPIR</name>
<gene>
    <name evidence="8" type="ORF">IAA81_04085</name>
</gene>
<organism evidence="8 9">
    <name type="scientific">Candidatus Gallitreponema excrementavium</name>
    <dbReference type="NCBI Taxonomy" id="2840840"/>
    <lineage>
        <taxon>Bacteria</taxon>
        <taxon>Pseudomonadati</taxon>
        <taxon>Spirochaetota</taxon>
        <taxon>Spirochaetia</taxon>
        <taxon>Spirochaetales</taxon>
        <taxon>Candidatus Gallitreponema</taxon>
    </lineage>
</organism>
<comment type="caution">
    <text evidence="8">The sequence shown here is derived from an EMBL/GenBank/DDBJ whole genome shotgun (WGS) entry which is preliminary data.</text>
</comment>
<feature type="region of interest" description="Disordered" evidence="5">
    <location>
        <begin position="29"/>
        <end position="48"/>
    </location>
</feature>
<evidence type="ECO:0000313" key="9">
    <source>
        <dbReference type="Proteomes" id="UP000823638"/>
    </source>
</evidence>
<feature type="short sequence motif" description="GXSXG" evidence="4">
    <location>
        <begin position="109"/>
        <end position="113"/>
    </location>
</feature>
<keyword evidence="6" id="KW-0732">Signal</keyword>
<keyword evidence="3 4" id="KW-0443">Lipid metabolism</keyword>
<feature type="chain" id="PRO_5038693867" evidence="6">
    <location>
        <begin position="25"/>
        <end position="801"/>
    </location>
</feature>
<dbReference type="GO" id="GO:0016787">
    <property type="term" value="F:hydrolase activity"/>
    <property type="evidence" value="ECO:0007669"/>
    <property type="project" value="UniProtKB-UniRule"/>
</dbReference>
<evidence type="ECO:0000259" key="7">
    <source>
        <dbReference type="PROSITE" id="PS51635"/>
    </source>
</evidence>